<feature type="domain" description="PEHE" evidence="2">
    <location>
        <begin position="142"/>
        <end position="247"/>
    </location>
</feature>
<dbReference type="AlphaFoldDB" id="A0A164UJI1"/>
<proteinExistence type="predicted"/>
<evidence type="ECO:0000313" key="4">
    <source>
        <dbReference type="Proteomes" id="UP000076722"/>
    </source>
</evidence>
<feature type="compositionally biased region" description="Low complexity" evidence="1">
    <location>
        <begin position="344"/>
        <end position="357"/>
    </location>
</feature>
<keyword evidence="4" id="KW-1185">Reference proteome</keyword>
<dbReference type="SMART" id="SM01300">
    <property type="entry name" value="PEHE"/>
    <property type="match status" value="1"/>
</dbReference>
<sequence>MSPGETSRPPPAKRRRTSSKAAAVLPASPPAEEIVGEVISSGLLSQKRVLPTRNRRGGPGVGHSDVDQTIMDALRRAEENRPLISENTVFLLVTDAQNLSSQPDAESAGDDPHDSSEDVPLSYQTYFGNPQVLKSCRLQQSIQTPDFTSMDDAATVSGRLRTRLADDAFEDTSDAAYIARHRKYEAFEKRQRRREKEKLTHEQYKLRERIDQLRAMEPLAFGGKDVAECEQKRQMMLTTAEDLAERYRVLLPPDRPRPVDKRVARSGTASDAEEDRAASLPAPQPNGSLKIKFKVPRKNAPASTSMVETLPGRKKGRSLSAMPEPEPESESPGPSKRNNGHAQSASPSPSSSRESSGSPPPEVDSSEITPRAVHSNAPTTKRRKRRTGSASLPPLKTRQTSTIAQHAPAPPEVVTSHGTCFLVAAAQRTEHNSRTTHRALMPFGVKAPDELQEKRDFELPEWIDLEALIAEREPEAEDGDPPSLDAHP</sequence>
<name>A0A164UJI1_9AGAM</name>
<dbReference type="GO" id="GO:0000123">
    <property type="term" value="C:histone acetyltransferase complex"/>
    <property type="evidence" value="ECO:0007669"/>
    <property type="project" value="UniProtKB-ARBA"/>
</dbReference>
<dbReference type="InterPro" id="IPR029332">
    <property type="entry name" value="PEHE_dom"/>
</dbReference>
<organism evidence="3 4">
    <name type="scientific">Sistotremastrum niveocremeum HHB9708</name>
    <dbReference type="NCBI Taxonomy" id="1314777"/>
    <lineage>
        <taxon>Eukaryota</taxon>
        <taxon>Fungi</taxon>
        <taxon>Dikarya</taxon>
        <taxon>Basidiomycota</taxon>
        <taxon>Agaricomycotina</taxon>
        <taxon>Agaricomycetes</taxon>
        <taxon>Sistotremastrales</taxon>
        <taxon>Sistotremastraceae</taxon>
        <taxon>Sertulicium</taxon>
        <taxon>Sertulicium niveocremeum</taxon>
    </lineage>
</organism>
<dbReference type="STRING" id="1314777.A0A164UJI1"/>
<dbReference type="Proteomes" id="UP000076722">
    <property type="component" value="Unassembled WGS sequence"/>
</dbReference>
<accession>A0A164UJI1</accession>
<feature type="region of interest" description="Disordered" evidence="1">
    <location>
        <begin position="251"/>
        <end position="414"/>
    </location>
</feature>
<dbReference type="EMBL" id="KV419407">
    <property type="protein sequence ID" value="KZS93288.1"/>
    <property type="molecule type" value="Genomic_DNA"/>
</dbReference>
<feature type="region of interest" description="Disordered" evidence="1">
    <location>
        <begin position="100"/>
        <end position="119"/>
    </location>
</feature>
<feature type="region of interest" description="Disordered" evidence="1">
    <location>
        <begin position="45"/>
        <end position="66"/>
    </location>
</feature>
<evidence type="ECO:0000259" key="2">
    <source>
        <dbReference type="SMART" id="SM01300"/>
    </source>
</evidence>
<evidence type="ECO:0000313" key="3">
    <source>
        <dbReference type="EMBL" id="KZS93288.1"/>
    </source>
</evidence>
<reference evidence="3 4" key="1">
    <citation type="journal article" date="2016" name="Mol. Biol. Evol.">
        <title>Comparative Genomics of Early-Diverging Mushroom-Forming Fungi Provides Insights into the Origins of Lignocellulose Decay Capabilities.</title>
        <authorList>
            <person name="Nagy L.G."/>
            <person name="Riley R."/>
            <person name="Tritt A."/>
            <person name="Adam C."/>
            <person name="Daum C."/>
            <person name="Floudas D."/>
            <person name="Sun H."/>
            <person name="Yadav J.S."/>
            <person name="Pangilinan J."/>
            <person name="Larsson K.H."/>
            <person name="Matsuura K."/>
            <person name="Barry K."/>
            <person name="Labutti K."/>
            <person name="Kuo R."/>
            <person name="Ohm R.A."/>
            <person name="Bhattacharya S.S."/>
            <person name="Shirouzu T."/>
            <person name="Yoshinaga Y."/>
            <person name="Martin F.M."/>
            <person name="Grigoriev I.V."/>
            <person name="Hibbett D.S."/>
        </authorList>
    </citation>
    <scope>NUCLEOTIDE SEQUENCE [LARGE SCALE GENOMIC DNA]</scope>
    <source>
        <strain evidence="3 4">HHB9708</strain>
    </source>
</reference>
<gene>
    <name evidence="3" type="ORF">SISNIDRAFT_485558</name>
</gene>
<protein>
    <recommendedName>
        <fullName evidence="2">PEHE domain-containing protein</fullName>
    </recommendedName>
</protein>
<dbReference type="OrthoDB" id="2555515at2759"/>
<evidence type="ECO:0000256" key="1">
    <source>
        <dbReference type="SAM" id="MobiDB-lite"/>
    </source>
</evidence>
<feature type="region of interest" description="Disordered" evidence="1">
    <location>
        <begin position="1"/>
        <end position="31"/>
    </location>
</feature>
<feature type="compositionally biased region" description="Basic and acidic residues" evidence="1">
    <location>
        <begin position="251"/>
        <end position="263"/>
    </location>
</feature>